<gene>
    <name evidence="9" type="ORF">SAMN05444959_11211</name>
</gene>
<feature type="transmembrane region" description="Helical" evidence="7">
    <location>
        <begin position="171"/>
        <end position="193"/>
    </location>
</feature>
<name>A0A239PZJ2_9RHOB</name>
<dbReference type="AlphaFoldDB" id="A0A239PZJ2"/>
<keyword evidence="10" id="KW-1185">Reference proteome</keyword>
<dbReference type="OrthoDB" id="9790209at2"/>
<feature type="transmembrane region" description="Helical" evidence="7">
    <location>
        <begin position="318"/>
        <end position="335"/>
    </location>
</feature>
<evidence type="ECO:0000256" key="6">
    <source>
        <dbReference type="ARBA" id="ARBA00023136"/>
    </source>
</evidence>
<evidence type="ECO:0000256" key="7">
    <source>
        <dbReference type="RuleBase" id="RU369079"/>
    </source>
</evidence>
<sequence length="433" mass="45575">MEIVVIAVLILLFTLVIGVPVPFAFGAATIFLAYVGGYSPDSLIPVGYSKMNTVVLLAIPLFILSGGLMEKGRIADPLVNIAEIVFGRLRGGLGVAGVLASAIFGAISGSAAATLSCIGTVLFPKLEQRGYPKGHSAALLACSAPLGLLIPPSALMILYAWVAQLSVLKCFLATVIPGLIVVVLLSITNLLMLRRNDSIIMNPAEPPAEVIRKASVQTVKATPALLMPIIILGGIYGGLMTPTEAAGVAAIYAIPVGFLIYRGLTLKNFADTLVETAVTTGVVMVMLFVVMILSRLFIFEELPEVILGGLRSISDNPLVIMLMLNVFMIIVGMLMDDVSGVLLSTPVLLPIAVEIGIDPIHFAAILGVNLGMGNITPPTAPLLYLSARINRSQINETLGPTMILIAGAWLPALMITTYVPSVALWLPNFLLGN</sequence>
<keyword evidence="7" id="KW-0813">Transport</keyword>
<feature type="transmembrane region" description="Helical" evidence="7">
    <location>
        <begin position="402"/>
        <end position="426"/>
    </location>
</feature>
<proteinExistence type="inferred from homology"/>
<evidence type="ECO:0000256" key="2">
    <source>
        <dbReference type="ARBA" id="ARBA00022475"/>
    </source>
</evidence>
<keyword evidence="5 7" id="KW-1133">Transmembrane helix</keyword>
<keyword evidence="2" id="KW-1003">Cell membrane</keyword>
<feature type="transmembrane region" description="Helical" evidence="7">
    <location>
        <begin position="245"/>
        <end position="264"/>
    </location>
</feature>
<feature type="transmembrane region" description="Helical" evidence="7">
    <location>
        <begin position="221"/>
        <end position="239"/>
    </location>
</feature>
<evidence type="ECO:0000256" key="5">
    <source>
        <dbReference type="ARBA" id="ARBA00022989"/>
    </source>
</evidence>
<dbReference type="PANTHER" id="PTHR33362">
    <property type="entry name" value="SIALIC ACID TRAP TRANSPORTER PERMEASE PROTEIN SIAT-RELATED"/>
    <property type="match status" value="1"/>
</dbReference>
<keyword evidence="4 7" id="KW-0812">Transmembrane</keyword>
<accession>A0A239PZJ2</accession>
<evidence type="ECO:0000256" key="4">
    <source>
        <dbReference type="ARBA" id="ARBA00022692"/>
    </source>
</evidence>
<dbReference type="PIRSF" id="PIRSF006066">
    <property type="entry name" value="HI0050"/>
    <property type="match status" value="1"/>
</dbReference>
<evidence type="ECO:0000313" key="9">
    <source>
        <dbReference type="EMBL" id="SNT75590.1"/>
    </source>
</evidence>
<dbReference type="InterPro" id="IPR004681">
    <property type="entry name" value="TRAP_DctM"/>
</dbReference>
<organism evidence="9 10">
    <name type="scientific">Paracoccus seriniphilus</name>
    <dbReference type="NCBI Taxonomy" id="184748"/>
    <lineage>
        <taxon>Bacteria</taxon>
        <taxon>Pseudomonadati</taxon>
        <taxon>Pseudomonadota</taxon>
        <taxon>Alphaproteobacteria</taxon>
        <taxon>Rhodobacterales</taxon>
        <taxon>Paracoccaceae</taxon>
        <taxon>Paracoccus</taxon>
    </lineage>
</organism>
<feature type="domain" description="TRAP C4-dicarboxylate transport system permease DctM subunit" evidence="8">
    <location>
        <begin position="9"/>
        <end position="421"/>
    </location>
</feature>
<dbReference type="EMBL" id="FZQB01000012">
    <property type="protein sequence ID" value="SNT75590.1"/>
    <property type="molecule type" value="Genomic_DNA"/>
</dbReference>
<feature type="transmembrane region" description="Helical" evidence="7">
    <location>
        <begin position="6"/>
        <end position="35"/>
    </location>
</feature>
<comment type="subunit">
    <text evidence="7">The complex comprises the extracytoplasmic solute receptor protein and the two transmembrane proteins.</text>
</comment>
<dbReference type="GO" id="GO:0022857">
    <property type="term" value="F:transmembrane transporter activity"/>
    <property type="evidence" value="ECO:0007669"/>
    <property type="project" value="UniProtKB-UniRule"/>
</dbReference>
<dbReference type="Pfam" id="PF06808">
    <property type="entry name" value="DctM"/>
    <property type="match status" value="1"/>
</dbReference>
<comment type="subcellular location">
    <subcellularLocation>
        <location evidence="1 7">Cell inner membrane</location>
        <topology evidence="1 7">Multi-pass membrane protein</topology>
    </subcellularLocation>
</comment>
<comment type="similarity">
    <text evidence="7">Belongs to the TRAP transporter large permease family.</text>
</comment>
<dbReference type="NCBIfam" id="TIGR00786">
    <property type="entry name" value="dctM"/>
    <property type="match status" value="1"/>
</dbReference>
<dbReference type="RefSeq" id="WP_089345118.1">
    <property type="nucleotide sequence ID" value="NZ_CP067130.1"/>
</dbReference>
<evidence type="ECO:0000259" key="8">
    <source>
        <dbReference type="Pfam" id="PF06808"/>
    </source>
</evidence>
<reference evidence="9 10" key="1">
    <citation type="submission" date="2017-07" db="EMBL/GenBank/DDBJ databases">
        <authorList>
            <person name="Sun Z.S."/>
            <person name="Albrecht U."/>
            <person name="Echele G."/>
            <person name="Lee C.C."/>
        </authorList>
    </citation>
    <scope>NUCLEOTIDE SEQUENCE [LARGE SCALE GENOMIC DNA]</scope>
    <source>
        <strain evidence="9 10">DSM 14827</strain>
    </source>
</reference>
<dbReference type="PANTHER" id="PTHR33362:SF2">
    <property type="entry name" value="TRAP TRANSPORTER LARGE PERMEASE PROTEIN"/>
    <property type="match status" value="1"/>
</dbReference>
<feature type="transmembrane region" description="Helical" evidence="7">
    <location>
        <begin position="47"/>
        <end position="69"/>
    </location>
</feature>
<keyword evidence="6 7" id="KW-0472">Membrane</keyword>
<dbReference type="InterPro" id="IPR010656">
    <property type="entry name" value="DctM"/>
</dbReference>
<dbReference type="Proteomes" id="UP000198307">
    <property type="component" value="Unassembled WGS sequence"/>
</dbReference>
<evidence type="ECO:0000313" key="10">
    <source>
        <dbReference type="Proteomes" id="UP000198307"/>
    </source>
</evidence>
<comment type="function">
    <text evidence="7">Part of the tripartite ATP-independent periplasmic (TRAP) transport system.</text>
</comment>
<keyword evidence="3 7" id="KW-0997">Cell inner membrane</keyword>
<evidence type="ECO:0000256" key="3">
    <source>
        <dbReference type="ARBA" id="ARBA00022519"/>
    </source>
</evidence>
<comment type="caution">
    <text evidence="7">Lacks conserved residue(s) required for the propagation of feature annotation.</text>
</comment>
<evidence type="ECO:0000256" key="1">
    <source>
        <dbReference type="ARBA" id="ARBA00004429"/>
    </source>
</evidence>
<feature type="transmembrane region" description="Helical" evidence="7">
    <location>
        <begin position="276"/>
        <end position="298"/>
    </location>
</feature>
<protein>
    <recommendedName>
        <fullName evidence="7">TRAP transporter large permease protein</fullName>
    </recommendedName>
</protein>
<feature type="transmembrane region" description="Helical" evidence="7">
    <location>
        <begin position="136"/>
        <end position="159"/>
    </location>
</feature>
<feature type="transmembrane region" description="Helical" evidence="7">
    <location>
        <begin position="98"/>
        <end position="124"/>
    </location>
</feature>
<dbReference type="GO" id="GO:0005886">
    <property type="term" value="C:plasma membrane"/>
    <property type="evidence" value="ECO:0007669"/>
    <property type="project" value="UniProtKB-SubCell"/>
</dbReference>